<evidence type="ECO:0000256" key="1">
    <source>
        <dbReference type="SAM" id="MobiDB-lite"/>
    </source>
</evidence>
<feature type="compositionally biased region" description="Low complexity" evidence="1">
    <location>
        <begin position="125"/>
        <end position="141"/>
    </location>
</feature>
<keyword evidence="3" id="KW-1185">Reference proteome</keyword>
<evidence type="ECO:0000313" key="2">
    <source>
        <dbReference type="EMBL" id="GIJ33264.1"/>
    </source>
</evidence>
<feature type="region of interest" description="Disordered" evidence="1">
    <location>
        <begin position="208"/>
        <end position="273"/>
    </location>
</feature>
<accession>A0A9W5URI3</accession>
<proteinExistence type="predicted"/>
<reference evidence="2" key="1">
    <citation type="submission" date="2021-01" db="EMBL/GenBank/DDBJ databases">
        <title>Whole genome shotgun sequence of Verrucosispora sediminis NBRC 107745.</title>
        <authorList>
            <person name="Komaki H."/>
            <person name="Tamura T."/>
        </authorList>
    </citation>
    <scope>NUCLEOTIDE SEQUENCE</scope>
    <source>
        <strain evidence="2">NBRC 107745</strain>
    </source>
</reference>
<protein>
    <submittedName>
        <fullName evidence="2">Uncharacterized protein</fullName>
    </submittedName>
</protein>
<feature type="region of interest" description="Disordered" evidence="1">
    <location>
        <begin position="124"/>
        <end position="159"/>
    </location>
</feature>
<dbReference type="Proteomes" id="UP000607311">
    <property type="component" value="Unassembled WGS sequence"/>
</dbReference>
<name>A0A9W5URI3_9ACTN</name>
<gene>
    <name evidence="2" type="ORF">Vse01_24120</name>
</gene>
<dbReference type="AlphaFoldDB" id="A0A9W5URI3"/>
<organism evidence="2 3">
    <name type="scientific">Micromonospora sediminimaris</name>
    <dbReference type="NCBI Taxonomy" id="547162"/>
    <lineage>
        <taxon>Bacteria</taxon>
        <taxon>Bacillati</taxon>
        <taxon>Actinomycetota</taxon>
        <taxon>Actinomycetes</taxon>
        <taxon>Micromonosporales</taxon>
        <taxon>Micromonosporaceae</taxon>
        <taxon>Micromonospora</taxon>
    </lineage>
</organism>
<evidence type="ECO:0000313" key="3">
    <source>
        <dbReference type="Proteomes" id="UP000607311"/>
    </source>
</evidence>
<comment type="caution">
    <text evidence="2">The sequence shown here is derived from an EMBL/GenBank/DDBJ whole genome shotgun (WGS) entry which is preliminary data.</text>
</comment>
<feature type="compositionally biased region" description="Low complexity" evidence="1">
    <location>
        <begin position="244"/>
        <end position="264"/>
    </location>
</feature>
<sequence>MIRDDARENEMSKPSPRRMDRKTADRLLDADPVALSQAGPLAAPLRAACGPARHDEMAGEHLAVAAFRAAADLAPEPRPRRESMLKITLAKLLTVKAATVIAATGLGGVALAAGTGALPNPLVDPTTRPTTQAPAAPTVTPSLPVGPADRAGASDGPSPSLTGLCQAYAAGAATNPGKASENPAFAELVEAAGGAGQVDEYCAAASEDRAHPTGAPSGAGRPTTHPTPNPRGATPTGRPDTATTKRPGGVPTVTVPGVPNGSVPAATPRTPGR</sequence>
<feature type="region of interest" description="Disordered" evidence="1">
    <location>
        <begin position="1"/>
        <end position="25"/>
    </location>
</feature>
<dbReference type="EMBL" id="BOPD01000013">
    <property type="protein sequence ID" value="GIJ33264.1"/>
    <property type="molecule type" value="Genomic_DNA"/>
</dbReference>